<evidence type="ECO:0000313" key="1">
    <source>
        <dbReference type="EMBL" id="PNJ80661.1"/>
    </source>
</evidence>
<protein>
    <submittedName>
        <fullName evidence="1">ATP5A1 isoform 10</fullName>
    </submittedName>
</protein>
<dbReference type="AlphaFoldDB" id="A0A2J8XF27"/>
<gene>
    <name evidence="1" type="ORF">CR201_G0002034</name>
</gene>
<organism evidence="1">
    <name type="scientific">Pongo abelii</name>
    <name type="common">Sumatran orangutan</name>
    <name type="synonym">Pongo pygmaeus abelii</name>
    <dbReference type="NCBI Taxonomy" id="9601"/>
    <lineage>
        <taxon>Eukaryota</taxon>
        <taxon>Metazoa</taxon>
        <taxon>Chordata</taxon>
        <taxon>Craniata</taxon>
        <taxon>Vertebrata</taxon>
        <taxon>Euteleostomi</taxon>
        <taxon>Mammalia</taxon>
        <taxon>Eutheria</taxon>
        <taxon>Euarchontoglires</taxon>
        <taxon>Primates</taxon>
        <taxon>Haplorrhini</taxon>
        <taxon>Catarrhini</taxon>
        <taxon>Hominidae</taxon>
        <taxon>Pongo</taxon>
    </lineage>
</organism>
<name>A0A2J8XF27_PONAB</name>
<dbReference type="EMBL" id="NDHI03003366">
    <property type="protein sequence ID" value="PNJ80661.1"/>
    <property type="molecule type" value="Genomic_DNA"/>
</dbReference>
<reference evidence="1" key="1">
    <citation type="submission" date="2017-12" db="EMBL/GenBank/DDBJ databases">
        <title>High-resolution comparative analysis of great ape genomes.</title>
        <authorList>
            <person name="Pollen A."/>
            <person name="Hastie A."/>
            <person name="Hormozdiari F."/>
            <person name="Dougherty M."/>
            <person name="Liu R."/>
            <person name="Chaisson M."/>
            <person name="Hoppe E."/>
            <person name="Hill C."/>
            <person name="Pang A."/>
            <person name="Hillier L."/>
            <person name="Baker C."/>
            <person name="Armstrong J."/>
            <person name="Shendure J."/>
            <person name="Paten B."/>
            <person name="Wilson R."/>
            <person name="Chao H."/>
            <person name="Schneider V."/>
            <person name="Ventura M."/>
            <person name="Kronenberg Z."/>
            <person name="Murali S."/>
            <person name="Gordon D."/>
            <person name="Cantsilieris S."/>
            <person name="Munson K."/>
            <person name="Nelson B."/>
            <person name="Raja A."/>
            <person name="Underwood J."/>
            <person name="Diekhans M."/>
            <person name="Fiddes I."/>
            <person name="Haussler D."/>
            <person name="Eichler E."/>
        </authorList>
    </citation>
    <scope>NUCLEOTIDE SEQUENCE [LARGE SCALE GENOMIC DNA]</scope>
    <source>
        <strain evidence="1">Susie</strain>
    </source>
</reference>
<comment type="caution">
    <text evidence="1">The sequence shown here is derived from an EMBL/GenBank/DDBJ whole genome shotgun (WGS) entry which is preliminary data.</text>
</comment>
<accession>A0A2J8XF27</accession>
<proteinExistence type="predicted"/>
<feature type="non-terminal residue" evidence="1">
    <location>
        <position position="91"/>
    </location>
</feature>
<sequence length="91" mass="9157">MLSVRVAAAVVRALPRRAGLVSTEGRHGGGGRVGLQGGGAPARALSAGGRGAVADAAILHLWLLGLDRAGDRGALLLGTCAEAEWYRADSE</sequence>